<gene>
    <name evidence="3" type="ORF">CJF59_09645</name>
</gene>
<dbReference type="SUPFAM" id="SSF47090">
    <property type="entry name" value="PGBD-like"/>
    <property type="match status" value="1"/>
</dbReference>
<dbReference type="KEGG" id="apom:CPF11_03240"/>
<accession>A0AAN1U9C5</accession>
<dbReference type="RefSeq" id="WP_006116145.1">
    <property type="nucleotide sequence ID" value="NZ_CP023189.1"/>
</dbReference>
<dbReference type="Pfam" id="PF01471">
    <property type="entry name" value="PG_binding_1"/>
    <property type="match status" value="1"/>
</dbReference>
<dbReference type="Proteomes" id="UP000256572">
    <property type="component" value="Chromosome"/>
</dbReference>
<proteinExistence type="predicted"/>
<reference evidence="3 4" key="1">
    <citation type="submission" date="2017-09" db="EMBL/GenBank/DDBJ databases">
        <authorList>
            <person name="Kim K.H."/>
            <person name="Chun B.H."/>
            <person name="Han G.S."/>
            <person name="Hyun S.G."/>
            <person name="Jeon C.O."/>
        </authorList>
    </citation>
    <scope>NUCLEOTIDE SEQUENCE [LARGE SCALE GENOMIC DNA]</scope>
    <source>
        <strain evidence="3 4">SH</strain>
    </source>
</reference>
<name>A0AAN1U9C5_9PROT</name>
<feature type="transmembrane region" description="Helical" evidence="1">
    <location>
        <begin position="600"/>
        <end position="624"/>
    </location>
</feature>
<reference evidence="3 4" key="2">
    <citation type="submission" date="2018-08" db="EMBL/GenBank/DDBJ databases">
        <title>Acetobacter oryzifermentans sp. nov., isolated from Korea traditional vinegar and reclassification of Acetobacter pasteurianus subsp. ascendens (Henneberg 1898) as Acetobacter ascendens comb. nov.</title>
        <authorList>
            <person name="Cho G.Y."/>
            <person name="Lee S.H."/>
        </authorList>
    </citation>
    <scope>NUCLEOTIDE SEQUENCE [LARGE SCALE GENOMIC DNA]</scope>
    <source>
        <strain evidence="3 4">SH</strain>
    </source>
</reference>
<sequence>MKIAMRVILGLNFSLVAFLGLHERANAADYDIPALASASLDDRTHAQIMSDGITATLKVTPSRQCGARMVWQNVDPQAPASCQVAYLTIKDLAHPSSPEVSFALSPYGPEGPVNHLTMSMYHLDTSSSAPQIMVSAYTGGAHCCEITSIFGLAADGAWKETPLGSYDGGSPPEVIDAAHNGSAEIVTFDQSFLYTFSSHAGSYPPVILEKYQGGTLKNVTKDAVYKFYLQQQLEESQNNWIQYGKSEPNGFLAYYVATKANLGQFSEAWHYMLANMDMQKDSMFGVSLCDFKPGNHKECTRDEQSPLPFPMGLALFLEKNGYITDDQAKSVPLVPSIQSVSENTAGHYNPDFSCMPPPEHNGVAVMLCENSLAAKHELEFDQVYYALRQVVGKDGWKLLKQEVILDENAANESCGLPIPGVTDQSIPTNGAACYISAMDSLAEKYRRRLSGAALEEASRPIDTHIALQKKLIDLGYLPAGSMADGVYGESTRIAIGTWQRVAGRPEVNSFISNADADALLPAASAASTSTPSVPASNVAPSISTVPAPSPAPSVQSHAKPSQLFGLAIWIVVLVIIFGFTLYFLPFAIACIRDTTKKGAVFAVNFFFGWTLIGWVAALVMAISFETQSDYELKQKALSKIVNS</sequence>
<keyword evidence="1" id="KW-0812">Transmembrane</keyword>
<evidence type="ECO:0000313" key="3">
    <source>
        <dbReference type="EMBL" id="AXN00786.1"/>
    </source>
</evidence>
<dbReference type="InterPro" id="IPR016410">
    <property type="entry name" value="Phage_imm"/>
</dbReference>
<evidence type="ECO:0000313" key="4">
    <source>
        <dbReference type="Proteomes" id="UP000256572"/>
    </source>
</evidence>
<keyword evidence="1" id="KW-0472">Membrane</keyword>
<keyword evidence="1" id="KW-1133">Transmembrane helix</keyword>
<dbReference type="InterPro" id="IPR036365">
    <property type="entry name" value="PGBD-like_sf"/>
</dbReference>
<protein>
    <submittedName>
        <fullName evidence="3">Superinfection immunity protein</fullName>
    </submittedName>
</protein>
<dbReference type="InterPro" id="IPR002477">
    <property type="entry name" value="Peptidoglycan-bd-like"/>
</dbReference>
<evidence type="ECO:0000256" key="1">
    <source>
        <dbReference type="SAM" id="Phobius"/>
    </source>
</evidence>
<feature type="transmembrane region" description="Helical" evidence="1">
    <location>
        <begin position="563"/>
        <end position="588"/>
    </location>
</feature>
<dbReference type="EMBL" id="CP023189">
    <property type="protein sequence ID" value="AXN00786.1"/>
    <property type="molecule type" value="Genomic_DNA"/>
</dbReference>
<organism evidence="3 4">
    <name type="scientific">Acetobacter pomorum</name>
    <dbReference type="NCBI Taxonomy" id="65959"/>
    <lineage>
        <taxon>Bacteria</taxon>
        <taxon>Pseudomonadati</taxon>
        <taxon>Pseudomonadota</taxon>
        <taxon>Alphaproteobacteria</taxon>
        <taxon>Acetobacterales</taxon>
        <taxon>Acetobacteraceae</taxon>
        <taxon>Acetobacter</taxon>
    </lineage>
</organism>
<feature type="domain" description="Peptidoglycan binding-like" evidence="2">
    <location>
        <begin position="466"/>
        <end position="505"/>
    </location>
</feature>
<dbReference type="AlphaFoldDB" id="A0AAN1U9C5"/>
<evidence type="ECO:0000259" key="2">
    <source>
        <dbReference type="Pfam" id="PF01471"/>
    </source>
</evidence>
<dbReference type="Pfam" id="PF14373">
    <property type="entry name" value="Imm_superinfect"/>
    <property type="match status" value="1"/>
</dbReference>